<evidence type="ECO:0000313" key="3">
    <source>
        <dbReference type="EMBL" id="ACZ38370.1"/>
    </source>
</evidence>
<feature type="region of interest" description="Disordered" evidence="1">
    <location>
        <begin position="1"/>
        <end position="29"/>
    </location>
</feature>
<accession>D1C2A3</accession>
<keyword evidence="2" id="KW-0472">Membrane</keyword>
<feature type="transmembrane region" description="Helical" evidence="2">
    <location>
        <begin position="378"/>
        <end position="401"/>
    </location>
</feature>
<feature type="transmembrane region" description="Helical" evidence="2">
    <location>
        <begin position="408"/>
        <end position="426"/>
    </location>
</feature>
<feature type="transmembrane region" description="Helical" evidence="2">
    <location>
        <begin position="175"/>
        <end position="193"/>
    </location>
</feature>
<keyword evidence="4" id="KW-1185">Reference proteome</keyword>
<feature type="transmembrane region" description="Helical" evidence="2">
    <location>
        <begin position="351"/>
        <end position="372"/>
    </location>
</feature>
<dbReference type="KEGG" id="sti:Sthe_0933"/>
<keyword evidence="2" id="KW-1133">Transmembrane helix</keyword>
<name>D1C2A3_SPHTD</name>
<dbReference type="EMBL" id="CP001823">
    <property type="protein sequence ID" value="ACZ38370.1"/>
    <property type="molecule type" value="Genomic_DNA"/>
</dbReference>
<evidence type="ECO:0008006" key="5">
    <source>
        <dbReference type="Google" id="ProtNLM"/>
    </source>
</evidence>
<proteinExistence type="predicted"/>
<feature type="compositionally biased region" description="Basic and acidic residues" evidence="1">
    <location>
        <begin position="18"/>
        <end position="29"/>
    </location>
</feature>
<keyword evidence="2" id="KW-0812">Transmembrane</keyword>
<evidence type="ECO:0000256" key="1">
    <source>
        <dbReference type="SAM" id="MobiDB-lite"/>
    </source>
</evidence>
<feature type="transmembrane region" description="Helical" evidence="2">
    <location>
        <begin position="38"/>
        <end position="57"/>
    </location>
</feature>
<feature type="transmembrane region" description="Helical" evidence="2">
    <location>
        <begin position="270"/>
        <end position="291"/>
    </location>
</feature>
<dbReference type="InParanoid" id="D1C2A3"/>
<protein>
    <recommendedName>
        <fullName evidence="5">Glycosyltransferase RgtA/B/C/D-like domain-containing protein</fullName>
    </recommendedName>
</protein>
<feature type="transmembrane region" description="Helical" evidence="2">
    <location>
        <begin position="142"/>
        <end position="163"/>
    </location>
</feature>
<reference evidence="4" key="1">
    <citation type="submission" date="2009-11" db="EMBL/GenBank/DDBJ databases">
        <title>The complete chromosome 1 of Sphaerobacter thermophilus DSM 20745.</title>
        <authorList>
            <person name="Lucas S."/>
            <person name="Copeland A."/>
            <person name="Lapidus A."/>
            <person name="Glavina del Rio T."/>
            <person name="Dalin E."/>
            <person name="Tice H."/>
            <person name="Bruce D."/>
            <person name="Goodwin L."/>
            <person name="Pitluck S."/>
            <person name="Kyrpides N."/>
            <person name="Mavromatis K."/>
            <person name="Ivanova N."/>
            <person name="Mikhailova N."/>
            <person name="LaButti K.M."/>
            <person name="Clum A."/>
            <person name="Sun H.I."/>
            <person name="Brettin T."/>
            <person name="Detter J.C."/>
            <person name="Han C."/>
            <person name="Larimer F."/>
            <person name="Land M."/>
            <person name="Hauser L."/>
            <person name="Markowitz V."/>
            <person name="Cheng J.F."/>
            <person name="Hugenholtz P."/>
            <person name="Woyke T."/>
            <person name="Wu D."/>
            <person name="Steenblock K."/>
            <person name="Schneider S."/>
            <person name="Pukall R."/>
            <person name="Goeker M."/>
            <person name="Klenk H.P."/>
            <person name="Eisen J.A."/>
        </authorList>
    </citation>
    <scope>NUCLEOTIDE SEQUENCE [LARGE SCALE GENOMIC DNA]</scope>
    <source>
        <strain evidence="4">ATCC 49802 / DSM 20745 / S 6022</strain>
    </source>
</reference>
<dbReference type="AlphaFoldDB" id="D1C2A3"/>
<evidence type="ECO:0000313" key="4">
    <source>
        <dbReference type="Proteomes" id="UP000002027"/>
    </source>
</evidence>
<dbReference type="eggNOG" id="COG1807">
    <property type="taxonomic scope" value="Bacteria"/>
</dbReference>
<feature type="transmembrane region" description="Helical" evidence="2">
    <location>
        <begin position="326"/>
        <end position="344"/>
    </location>
</feature>
<gene>
    <name evidence="3" type="ordered locus">Sthe_0933</name>
</gene>
<reference evidence="3 4" key="2">
    <citation type="journal article" date="2010" name="Stand. Genomic Sci.">
        <title>Complete genome sequence of Desulfohalobium retbaense type strain (HR(100)).</title>
        <authorList>
            <person name="Spring S."/>
            <person name="Nolan M."/>
            <person name="Lapidus A."/>
            <person name="Glavina Del Rio T."/>
            <person name="Copeland A."/>
            <person name="Tice H."/>
            <person name="Cheng J.F."/>
            <person name="Lucas S."/>
            <person name="Land M."/>
            <person name="Chen F."/>
            <person name="Bruce D."/>
            <person name="Goodwin L."/>
            <person name="Pitluck S."/>
            <person name="Ivanova N."/>
            <person name="Mavromatis K."/>
            <person name="Mikhailova N."/>
            <person name="Pati A."/>
            <person name="Chen A."/>
            <person name="Palaniappan K."/>
            <person name="Hauser L."/>
            <person name="Chang Y.J."/>
            <person name="Jeffries C.D."/>
            <person name="Munk C."/>
            <person name="Kiss H."/>
            <person name="Chain P."/>
            <person name="Han C."/>
            <person name="Brettin T."/>
            <person name="Detter J.C."/>
            <person name="Schuler E."/>
            <person name="Goker M."/>
            <person name="Rohde M."/>
            <person name="Bristow J."/>
            <person name="Eisen J.A."/>
            <person name="Markowitz V."/>
            <person name="Hugenholtz P."/>
            <person name="Kyrpides N.C."/>
            <person name="Klenk H.P."/>
        </authorList>
    </citation>
    <scope>NUCLEOTIDE SEQUENCE [LARGE SCALE GENOMIC DNA]</scope>
    <source>
        <strain evidence="4">ATCC 49802 / DSM 20745 / S 6022</strain>
    </source>
</reference>
<evidence type="ECO:0000256" key="2">
    <source>
        <dbReference type="SAM" id="Phobius"/>
    </source>
</evidence>
<dbReference type="Proteomes" id="UP000002027">
    <property type="component" value="Chromosome 1"/>
</dbReference>
<organism evidence="3 4">
    <name type="scientific">Sphaerobacter thermophilus (strain ATCC 49802 / DSM 20745 / KCCM 41009 / NCIMB 13125 / S 6022)</name>
    <dbReference type="NCBI Taxonomy" id="479434"/>
    <lineage>
        <taxon>Bacteria</taxon>
        <taxon>Pseudomonadati</taxon>
        <taxon>Thermomicrobiota</taxon>
        <taxon>Thermomicrobia</taxon>
        <taxon>Sphaerobacterales</taxon>
        <taxon>Sphaerobacterineae</taxon>
        <taxon>Sphaerobacteraceae</taxon>
        <taxon>Sphaerobacter</taxon>
    </lineage>
</organism>
<dbReference type="HOGENOM" id="CLU_570960_0_0_0"/>
<sequence length="478" mass="52240">MRTVGEHGSGTTLTGLQERVEERGQASPERTSRRRVELLVAVALMCVYFAVMSGRLYSMDGLFMYRQAWAIAFDHSIRFETPVWIWKPDPVWNSKYGIGLSLLYLPGILLFRRWFGDSTPVSLTRPEPLDQFYWSELYLDRLYTVGGAWVHAVVVAVTAYLLARLVAELGGSRRAGVWAMLFYGLGSSAFVYAKGDFAQPLEGLCWVAAFLAAARFRQTGARRDVWLASAAVWYAVLTRPVEGSLLVPAVLALVALDLRPGERPSIRIRTALPVVGLYGLAFAITLLVNWARFGSPFVTGYEPQEGWRMPDTTRVLGVLVSPARGIIWEFPALVLAPLGFRALWRTSARWVAVAMVALAGVQLANVATWLMWWGGWNWGLRLFGPAIPLLAVLAGFGASALGPRTRRWMPGLLLLAGIAWAAPGIVTDLLGGTACWRTGRTVVGGSMPSRPTAHGSSWSDGAHGLRSTGALSTISGCD</sequence>